<feature type="signal peptide" evidence="3">
    <location>
        <begin position="1"/>
        <end position="18"/>
    </location>
</feature>
<keyword evidence="5" id="KW-0418">Kinase</keyword>
<evidence type="ECO:0000259" key="4">
    <source>
        <dbReference type="Pfam" id="PF13947"/>
    </source>
</evidence>
<dbReference type="GO" id="GO:0030247">
    <property type="term" value="F:polysaccharide binding"/>
    <property type="evidence" value="ECO:0007669"/>
    <property type="project" value="InterPro"/>
</dbReference>
<feature type="chain" id="PRO_5044023769" evidence="3">
    <location>
        <begin position="19"/>
        <end position="316"/>
    </location>
</feature>
<accession>A0AAV8FIH8</accession>
<protein>
    <submittedName>
        <fullName evidence="5">Wall-associated receptor kinase 2</fullName>
    </submittedName>
</protein>
<sequence>MMLIIQLLLLISPSRTKAAEFGVIARDGCQDNCGGVPIPYPFGTSPSCSMSKDFEVSCNGTNNGTWTPYLLGSVKILNISLSLGQARVNNPVSSQCYNSTTNVVEYYNNSVLWDLRSLPYGYNQELNKFVVMGCDTLAYLTFVSGKISYVGGCISRCISLKSLNALPNGSCSGIGCCQIAIPRDTNLIKVDFDNRYNTAFEGVYLFSRCGYALMMETTGFIFNTAYLTTDELYRKEMPVVLDWATQAGSWVISATASMVIKATHTSKEAAKTSMNVPIKIHAPIQESVTIPKGHFTALVLSDGAKSLTIYANSTWH</sequence>
<dbReference type="Proteomes" id="UP001140206">
    <property type="component" value="Chromosome 2"/>
</dbReference>
<dbReference type="GO" id="GO:0016301">
    <property type="term" value="F:kinase activity"/>
    <property type="evidence" value="ECO:0007669"/>
    <property type="project" value="UniProtKB-KW"/>
</dbReference>
<evidence type="ECO:0000256" key="2">
    <source>
        <dbReference type="ARBA" id="ARBA00022729"/>
    </source>
</evidence>
<dbReference type="PANTHER" id="PTHR33491">
    <property type="entry name" value="OSJNBA0016N04.9 PROTEIN"/>
    <property type="match status" value="1"/>
</dbReference>
<keyword evidence="5" id="KW-0675">Receptor</keyword>
<evidence type="ECO:0000313" key="6">
    <source>
        <dbReference type="Proteomes" id="UP001140206"/>
    </source>
</evidence>
<evidence type="ECO:0000256" key="1">
    <source>
        <dbReference type="ARBA" id="ARBA00004167"/>
    </source>
</evidence>
<comment type="caution">
    <text evidence="5">The sequence shown here is derived from an EMBL/GenBank/DDBJ whole genome shotgun (WGS) entry which is preliminary data.</text>
</comment>
<evidence type="ECO:0000313" key="5">
    <source>
        <dbReference type="EMBL" id="KAJ4790767.1"/>
    </source>
</evidence>
<feature type="domain" description="Wall-associated receptor kinase galacturonan-binding" evidence="4">
    <location>
        <begin position="29"/>
        <end position="89"/>
    </location>
</feature>
<dbReference type="InterPro" id="IPR025287">
    <property type="entry name" value="WAK_GUB"/>
</dbReference>
<dbReference type="EMBL" id="JAMFTS010000002">
    <property type="protein sequence ID" value="KAJ4790767.1"/>
    <property type="molecule type" value="Genomic_DNA"/>
</dbReference>
<organism evidence="5 6">
    <name type="scientific">Rhynchospora pubera</name>
    <dbReference type="NCBI Taxonomy" id="906938"/>
    <lineage>
        <taxon>Eukaryota</taxon>
        <taxon>Viridiplantae</taxon>
        <taxon>Streptophyta</taxon>
        <taxon>Embryophyta</taxon>
        <taxon>Tracheophyta</taxon>
        <taxon>Spermatophyta</taxon>
        <taxon>Magnoliopsida</taxon>
        <taxon>Liliopsida</taxon>
        <taxon>Poales</taxon>
        <taxon>Cyperaceae</taxon>
        <taxon>Cyperoideae</taxon>
        <taxon>Rhynchosporeae</taxon>
        <taxon>Rhynchospora</taxon>
    </lineage>
</organism>
<comment type="subcellular location">
    <subcellularLocation>
        <location evidence="1">Membrane</location>
        <topology evidence="1">Single-pass membrane protein</topology>
    </subcellularLocation>
</comment>
<name>A0AAV8FIH8_9POAL</name>
<dbReference type="GO" id="GO:0016020">
    <property type="term" value="C:membrane"/>
    <property type="evidence" value="ECO:0007669"/>
    <property type="project" value="UniProtKB-SubCell"/>
</dbReference>
<proteinExistence type="predicted"/>
<evidence type="ECO:0000256" key="3">
    <source>
        <dbReference type="SAM" id="SignalP"/>
    </source>
</evidence>
<reference evidence="5" key="1">
    <citation type="submission" date="2022-08" db="EMBL/GenBank/DDBJ databases">
        <authorList>
            <person name="Marques A."/>
        </authorList>
    </citation>
    <scope>NUCLEOTIDE SEQUENCE</scope>
    <source>
        <strain evidence="5">RhyPub2mFocal</strain>
        <tissue evidence="5">Leaves</tissue>
    </source>
</reference>
<dbReference type="Pfam" id="PF13947">
    <property type="entry name" value="GUB_WAK_bind"/>
    <property type="match status" value="1"/>
</dbReference>
<gene>
    <name evidence="5" type="ORF">LUZ62_042013</name>
</gene>
<keyword evidence="2 3" id="KW-0732">Signal</keyword>
<keyword evidence="6" id="KW-1185">Reference proteome</keyword>
<dbReference type="AlphaFoldDB" id="A0AAV8FIH8"/>
<keyword evidence="5" id="KW-0808">Transferase</keyword>